<reference evidence="5 6" key="1">
    <citation type="journal article" date="2014" name="BMC Genomics">
        <title>Genome and secretome analysis of the hemibiotrophic fungal pathogen, Moniliophthora roreri, which causes frosty pod rot disease of cacao: mechanisms of the biotrophic and necrotrophic phases.</title>
        <authorList>
            <person name="Meinhardt L.W."/>
            <person name="Costa G.G.L."/>
            <person name="Thomazella D.P.T."/>
            <person name="Teixeira P.J.P.L."/>
            <person name="Carazzolle M.F."/>
            <person name="Schuster S.C."/>
            <person name="Carlson J.E."/>
            <person name="Guiltinan M.J."/>
            <person name="Mieczkowski P."/>
            <person name="Farmer A."/>
            <person name="Ramaraj T."/>
            <person name="Crozier J."/>
            <person name="Davis R.E."/>
            <person name="Shao J."/>
            <person name="Melnick R.L."/>
            <person name="Pereira G.A.G."/>
            <person name="Bailey B.A."/>
        </authorList>
    </citation>
    <scope>NUCLEOTIDE SEQUENCE [LARGE SCALE GENOMIC DNA]</scope>
    <source>
        <strain evidence="5 6">MCA 2997</strain>
    </source>
</reference>
<dbReference type="InterPro" id="IPR023578">
    <property type="entry name" value="Ras_GEF_dom_sf"/>
</dbReference>
<feature type="compositionally biased region" description="Polar residues" evidence="3">
    <location>
        <begin position="1"/>
        <end position="13"/>
    </location>
</feature>
<dbReference type="Gene3D" id="1.10.840.10">
    <property type="entry name" value="Ras guanine-nucleotide exchange factors catalytic domain"/>
    <property type="match status" value="1"/>
</dbReference>
<gene>
    <name evidence="5" type="ORF">Moror_11477</name>
</gene>
<evidence type="ECO:0000313" key="6">
    <source>
        <dbReference type="Proteomes" id="UP000017559"/>
    </source>
</evidence>
<dbReference type="PROSITE" id="PS50009">
    <property type="entry name" value="RASGEF_CAT"/>
    <property type="match status" value="1"/>
</dbReference>
<dbReference type="InterPro" id="IPR008937">
    <property type="entry name" value="Ras-like_GEF"/>
</dbReference>
<dbReference type="GO" id="GO:0005085">
    <property type="term" value="F:guanyl-nucleotide exchange factor activity"/>
    <property type="evidence" value="ECO:0007669"/>
    <property type="project" value="UniProtKB-KW"/>
</dbReference>
<dbReference type="GO" id="GO:0005886">
    <property type="term" value="C:plasma membrane"/>
    <property type="evidence" value="ECO:0007669"/>
    <property type="project" value="TreeGrafter"/>
</dbReference>
<dbReference type="EMBL" id="AWSO01001375">
    <property type="protein sequence ID" value="ESK84061.1"/>
    <property type="molecule type" value="Genomic_DNA"/>
</dbReference>
<evidence type="ECO:0000256" key="2">
    <source>
        <dbReference type="PROSITE-ProRule" id="PRU00168"/>
    </source>
</evidence>
<keyword evidence="6" id="KW-1185">Reference proteome</keyword>
<evidence type="ECO:0000259" key="4">
    <source>
        <dbReference type="PROSITE" id="PS50009"/>
    </source>
</evidence>
<feature type="domain" description="Ras-GEF" evidence="4">
    <location>
        <begin position="67"/>
        <end position="382"/>
    </location>
</feature>
<feature type="region of interest" description="Disordered" evidence="3">
    <location>
        <begin position="1"/>
        <end position="24"/>
    </location>
</feature>
<dbReference type="AlphaFoldDB" id="V2WU21"/>
<sequence length="389" mass="44134">MNNNSLASPSRPTSDAKPAPEDAVPLEILQSRLSSEIPPVPLSRPPVSIEPKTGTFRPHRSFILGFKAEELAQTFAMIDRELIMKVSFDELLTEDWMNCEDLDILDWDQFQKDRARWKAESRWPERTGALANIRGRFNLVANFTVSEVVQTHPSERPSVFSKLLHIAWRSYESNCFPTVVAIITGLQSKYATMAMRRNMARISSYDHRRFRDLKIFIANDNNFRYLNDAVEKIMDPRSADANAQSVSNSMIEQSNRNKSEISSTPACIPFIGTYLSQLFQHSQLPDLIDPTAPDEAVTIDPLTSNFDLLAHPEIFSALPRLPPSMHLEPLINVHKQHLIASVIQSFLAAQHLASRIRLPIRDKRLYRLCLQLKGLDLETLQSVLHSLPG</sequence>
<evidence type="ECO:0000313" key="5">
    <source>
        <dbReference type="EMBL" id="ESK84061.1"/>
    </source>
</evidence>
<dbReference type="OrthoDB" id="10254377at2759"/>
<dbReference type="Proteomes" id="UP000017559">
    <property type="component" value="Unassembled WGS sequence"/>
</dbReference>
<proteinExistence type="predicted"/>
<protein>
    <submittedName>
        <fullName evidence="5">Lte1 protein</fullName>
    </submittedName>
</protein>
<dbReference type="SUPFAM" id="SSF48366">
    <property type="entry name" value="Ras GEF"/>
    <property type="match status" value="1"/>
</dbReference>
<dbReference type="SMART" id="SM00147">
    <property type="entry name" value="RasGEF"/>
    <property type="match status" value="1"/>
</dbReference>
<dbReference type="STRING" id="1381753.V2WU21"/>
<dbReference type="InterPro" id="IPR036964">
    <property type="entry name" value="RASGEF_cat_dom_sf"/>
</dbReference>
<dbReference type="Pfam" id="PF00617">
    <property type="entry name" value="RasGEF"/>
    <property type="match status" value="1"/>
</dbReference>
<dbReference type="KEGG" id="mrr:Moror_11477"/>
<dbReference type="GO" id="GO:0007265">
    <property type="term" value="P:Ras protein signal transduction"/>
    <property type="evidence" value="ECO:0007669"/>
    <property type="project" value="TreeGrafter"/>
</dbReference>
<dbReference type="PANTHER" id="PTHR23113">
    <property type="entry name" value="GUANINE NUCLEOTIDE EXCHANGE FACTOR"/>
    <property type="match status" value="1"/>
</dbReference>
<accession>V2WU21</accession>
<organism evidence="5 6">
    <name type="scientific">Moniliophthora roreri (strain MCA 2997)</name>
    <name type="common">Cocoa frosty pod rot fungus</name>
    <name type="synonym">Crinipellis roreri</name>
    <dbReference type="NCBI Taxonomy" id="1381753"/>
    <lineage>
        <taxon>Eukaryota</taxon>
        <taxon>Fungi</taxon>
        <taxon>Dikarya</taxon>
        <taxon>Basidiomycota</taxon>
        <taxon>Agaricomycotina</taxon>
        <taxon>Agaricomycetes</taxon>
        <taxon>Agaricomycetidae</taxon>
        <taxon>Agaricales</taxon>
        <taxon>Marasmiineae</taxon>
        <taxon>Marasmiaceae</taxon>
        <taxon>Moniliophthora</taxon>
    </lineage>
</organism>
<evidence type="ECO:0000256" key="3">
    <source>
        <dbReference type="SAM" id="MobiDB-lite"/>
    </source>
</evidence>
<dbReference type="HOGENOM" id="CLU_709974_0_0_1"/>
<dbReference type="InterPro" id="IPR001895">
    <property type="entry name" value="RASGEF_cat_dom"/>
</dbReference>
<evidence type="ECO:0000256" key="1">
    <source>
        <dbReference type="ARBA" id="ARBA00022658"/>
    </source>
</evidence>
<comment type="caution">
    <text evidence="5">The sequence shown here is derived from an EMBL/GenBank/DDBJ whole genome shotgun (WGS) entry which is preliminary data.</text>
</comment>
<dbReference type="PANTHER" id="PTHR23113:SF368">
    <property type="entry name" value="CELL DIVISION CONTROL PROTEIN 25"/>
    <property type="match status" value="1"/>
</dbReference>
<keyword evidence="1 2" id="KW-0344">Guanine-nucleotide releasing factor</keyword>
<name>V2WU21_MONRO</name>